<protein>
    <submittedName>
        <fullName evidence="1">Thiamine biosynthesis protein ThiS</fullName>
    </submittedName>
</protein>
<dbReference type="Proteomes" id="UP000516320">
    <property type="component" value="Chromosome"/>
</dbReference>
<dbReference type="AlphaFoldDB" id="A0A7H0SNJ6"/>
<reference evidence="1 2" key="1">
    <citation type="submission" date="2019-12" db="EMBL/GenBank/DDBJ databases">
        <title>Corynebacterium sp. nov., isolated from feces of the Anser Albifrons in China.</title>
        <authorList>
            <person name="Liu Q."/>
        </authorList>
    </citation>
    <scope>NUCLEOTIDE SEQUENCE [LARGE SCALE GENOMIC DNA]</scope>
    <source>
        <strain evidence="1 2">4H37-19</strain>
    </source>
</reference>
<dbReference type="RefSeq" id="WP_187975581.1">
    <property type="nucleotide sequence ID" value="NZ_CP046884.1"/>
</dbReference>
<dbReference type="KEGG" id="cpoy:GP475_05285"/>
<gene>
    <name evidence="1" type="ORF">GP475_05285</name>
</gene>
<dbReference type="Gene3D" id="3.10.20.30">
    <property type="match status" value="1"/>
</dbReference>
<keyword evidence="2" id="KW-1185">Reference proteome</keyword>
<proteinExistence type="predicted"/>
<dbReference type="EMBL" id="CP046884">
    <property type="protein sequence ID" value="QNQ90121.1"/>
    <property type="molecule type" value="Genomic_DNA"/>
</dbReference>
<dbReference type="CDD" id="cd00565">
    <property type="entry name" value="Ubl_ThiS"/>
    <property type="match status" value="1"/>
</dbReference>
<dbReference type="InterPro" id="IPR016155">
    <property type="entry name" value="Mopterin_synth/thiamin_S_b"/>
</dbReference>
<sequence>MTDNLINGEKFEPVAGETIKDLIEKRLGVSLTEQGYRVEGEPLAIAVAKNSQVVPRSSWCHTLAEGTIDIVGAVQGG</sequence>
<name>A0A7H0SNJ6_9CORY</name>
<evidence type="ECO:0000313" key="1">
    <source>
        <dbReference type="EMBL" id="QNQ90121.1"/>
    </source>
</evidence>
<dbReference type="InterPro" id="IPR012675">
    <property type="entry name" value="Beta-grasp_dom_sf"/>
</dbReference>
<evidence type="ECO:0000313" key="2">
    <source>
        <dbReference type="Proteomes" id="UP000516320"/>
    </source>
</evidence>
<accession>A0A7H0SNJ6</accession>
<organism evidence="1 2">
    <name type="scientific">Corynebacterium poyangense</name>
    <dbReference type="NCBI Taxonomy" id="2684405"/>
    <lineage>
        <taxon>Bacteria</taxon>
        <taxon>Bacillati</taxon>
        <taxon>Actinomycetota</taxon>
        <taxon>Actinomycetes</taxon>
        <taxon>Mycobacteriales</taxon>
        <taxon>Corynebacteriaceae</taxon>
        <taxon>Corynebacterium</taxon>
    </lineage>
</organism>
<dbReference type="SUPFAM" id="SSF54285">
    <property type="entry name" value="MoaD/ThiS"/>
    <property type="match status" value="1"/>
</dbReference>